<proteinExistence type="predicted"/>
<reference evidence="2" key="1">
    <citation type="submission" date="2016-11" db="EMBL/GenBank/DDBJ databases">
        <authorList>
            <person name="Varghese N."/>
            <person name="Submissions S."/>
        </authorList>
    </citation>
    <scope>NUCLEOTIDE SEQUENCE [LARGE SCALE GENOMIC DNA]</scope>
    <source>
        <strain evidence="2">CGMCC 1.8995</strain>
    </source>
</reference>
<gene>
    <name evidence="1" type="ORF">SAMN05216361_2897</name>
</gene>
<organism evidence="1 2">
    <name type="scientific">Marisediminitalea aggregata</name>
    <dbReference type="NCBI Taxonomy" id="634436"/>
    <lineage>
        <taxon>Bacteria</taxon>
        <taxon>Pseudomonadati</taxon>
        <taxon>Pseudomonadota</taxon>
        <taxon>Gammaproteobacteria</taxon>
        <taxon>Alteromonadales</taxon>
        <taxon>Alteromonadaceae</taxon>
        <taxon>Marisediminitalea</taxon>
    </lineage>
</organism>
<dbReference type="Proteomes" id="UP000184520">
    <property type="component" value="Unassembled WGS sequence"/>
</dbReference>
<protein>
    <submittedName>
        <fullName evidence="1">Uncharacterized protein</fullName>
    </submittedName>
</protein>
<dbReference type="STRING" id="634436.SAMN05216361_2897"/>
<accession>A0A1M5M4A5</accession>
<sequence>MQISYLCAKHNDWVYGHPQEALHFLARDEWQGTTLFCDGQFRECIAYLGCAFDIAVILLEVEEGQNQSMIEKVKSLSLLLCTAYESLRLTEYRRAIERRVQAVLQAVDGQGQPIALQRYGA</sequence>
<dbReference type="RefSeq" id="WP_073323643.1">
    <property type="nucleotide sequence ID" value="NZ_FQWD01000004.1"/>
</dbReference>
<keyword evidence="2" id="KW-1185">Reference proteome</keyword>
<name>A0A1M5M4A5_9ALTE</name>
<dbReference type="AlphaFoldDB" id="A0A1M5M4A5"/>
<evidence type="ECO:0000313" key="2">
    <source>
        <dbReference type="Proteomes" id="UP000184520"/>
    </source>
</evidence>
<evidence type="ECO:0000313" key="1">
    <source>
        <dbReference type="EMBL" id="SHG72144.1"/>
    </source>
</evidence>
<dbReference type="EMBL" id="FQWD01000004">
    <property type="protein sequence ID" value="SHG72144.1"/>
    <property type="molecule type" value="Genomic_DNA"/>
</dbReference>